<keyword evidence="1" id="KW-0547">Nucleotide-binding</keyword>
<dbReference type="GO" id="GO:0004672">
    <property type="term" value="F:protein kinase activity"/>
    <property type="evidence" value="ECO:0007669"/>
    <property type="project" value="InterPro"/>
</dbReference>
<protein>
    <recommendedName>
        <fullName evidence="3">Protein kinase domain-containing protein</fullName>
    </recommendedName>
</protein>
<keyword evidence="2" id="KW-0067">ATP-binding</keyword>
<dbReference type="PROSITE" id="PS50011">
    <property type="entry name" value="PROTEIN_KINASE_DOM"/>
    <property type="match status" value="1"/>
</dbReference>
<sequence length="554" mass="63118">MAFRKNATSSSFLQDYEILEENRLLDTFVQYIVLDKRKHDTRAILTRETVDKSPENMARMDVLIKAKDNNLILASDICINQVNSLALVYTVTPFLTESQSSLRALLNSDALTLSQKTRIFQTLSSLVSSLHELGVPHLELSPDSVYVENESTIYLKPYRIVPDIYVEESYYCSPEVLSGIPYYLQQFTSDCWSLGCIYAELFISLTPLFQAPSAQEKILKMFEVLGTPNFQEVEEYLTWENYLELKTLAKQSKEPIKHVIFSSITGKEKDLVLGMLSFAIDKRPEIKSIAGFLWDEDDVSQIKGFEEMPLQIEVPEKKTTSAHSSFRGIKEKEQSLVIGIDTKKVQLRMPDAIADNVLYVNVISAINMELFRYCTDEYFLTFSFDLDVLNKVQKFTTGLIKAGPSVQINFTKEIPINTLDFKSKYRTNPLILQINLCLVNGNRRREDPLGVCEAYLGLLFSSQALGNSESVVHGWYHMTSGQGVIGQLQLEVRSKLPFRQVENHQKFTLSSTNLNNPDTQESDISLIKGISQDLCNLTAQLKEKTEFKQKREEE</sequence>
<dbReference type="EMBL" id="MPUH01001173">
    <property type="protein sequence ID" value="OMJ69650.1"/>
    <property type="molecule type" value="Genomic_DNA"/>
</dbReference>
<dbReference type="Pfam" id="PF00069">
    <property type="entry name" value="Pkinase"/>
    <property type="match status" value="1"/>
</dbReference>
<dbReference type="InterPro" id="IPR011009">
    <property type="entry name" value="Kinase-like_dom_sf"/>
</dbReference>
<organism evidence="4 5">
    <name type="scientific">Stentor coeruleus</name>
    <dbReference type="NCBI Taxonomy" id="5963"/>
    <lineage>
        <taxon>Eukaryota</taxon>
        <taxon>Sar</taxon>
        <taxon>Alveolata</taxon>
        <taxon>Ciliophora</taxon>
        <taxon>Postciliodesmatophora</taxon>
        <taxon>Heterotrichea</taxon>
        <taxon>Heterotrichida</taxon>
        <taxon>Stentoridae</taxon>
        <taxon>Stentor</taxon>
    </lineage>
</organism>
<reference evidence="4 5" key="1">
    <citation type="submission" date="2016-11" db="EMBL/GenBank/DDBJ databases">
        <title>The macronuclear genome of Stentor coeruleus: a giant cell with tiny introns.</title>
        <authorList>
            <person name="Slabodnick M."/>
            <person name="Ruby J.G."/>
            <person name="Reiff S.B."/>
            <person name="Swart E.C."/>
            <person name="Gosai S."/>
            <person name="Prabakaran S."/>
            <person name="Witkowska E."/>
            <person name="Larue G.E."/>
            <person name="Fisher S."/>
            <person name="Freeman R.M."/>
            <person name="Gunawardena J."/>
            <person name="Chu W."/>
            <person name="Stover N.A."/>
            <person name="Gregory B.D."/>
            <person name="Nowacki M."/>
            <person name="Derisi J."/>
            <person name="Roy S.W."/>
            <person name="Marshall W.F."/>
            <person name="Sood P."/>
        </authorList>
    </citation>
    <scope>NUCLEOTIDE SEQUENCE [LARGE SCALE GENOMIC DNA]</scope>
    <source>
        <strain evidence="4">WM001</strain>
    </source>
</reference>
<dbReference type="GO" id="GO:0005524">
    <property type="term" value="F:ATP binding"/>
    <property type="evidence" value="ECO:0007669"/>
    <property type="project" value="UniProtKB-KW"/>
</dbReference>
<evidence type="ECO:0000259" key="3">
    <source>
        <dbReference type="PROSITE" id="PS50011"/>
    </source>
</evidence>
<evidence type="ECO:0000313" key="5">
    <source>
        <dbReference type="Proteomes" id="UP000187209"/>
    </source>
</evidence>
<proteinExistence type="predicted"/>
<feature type="domain" description="Protein kinase" evidence="3">
    <location>
        <begin position="1"/>
        <end position="293"/>
    </location>
</feature>
<dbReference type="SMART" id="SM00220">
    <property type="entry name" value="S_TKc"/>
    <property type="match status" value="1"/>
</dbReference>
<dbReference type="Gene3D" id="1.10.510.10">
    <property type="entry name" value="Transferase(Phosphotransferase) domain 1"/>
    <property type="match status" value="1"/>
</dbReference>
<dbReference type="SUPFAM" id="SSF56112">
    <property type="entry name" value="Protein kinase-like (PK-like)"/>
    <property type="match status" value="1"/>
</dbReference>
<name>A0A1R2AZ46_9CILI</name>
<evidence type="ECO:0000313" key="4">
    <source>
        <dbReference type="EMBL" id="OMJ69650.1"/>
    </source>
</evidence>
<dbReference type="InterPro" id="IPR050117">
    <property type="entry name" value="MAPK"/>
</dbReference>
<dbReference type="PANTHER" id="PTHR24055">
    <property type="entry name" value="MITOGEN-ACTIVATED PROTEIN KINASE"/>
    <property type="match status" value="1"/>
</dbReference>
<evidence type="ECO:0000256" key="2">
    <source>
        <dbReference type="ARBA" id="ARBA00022840"/>
    </source>
</evidence>
<dbReference type="AlphaFoldDB" id="A0A1R2AZ46"/>
<evidence type="ECO:0000256" key="1">
    <source>
        <dbReference type="ARBA" id="ARBA00022741"/>
    </source>
</evidence>
<keyword evidence="5" id="KW-1185">Reference proteome</keyword>
<accession>A0A1R2AZ46</accession>
<comment type="caution">
    <text evidence="4">The sequence shown here is derived from an EMBL/GenBank/DDBJ whole genome shotgun (WGS) entry which is preliminary data.</text>
</comment>
<dbReference type="Proteomes" id="UP000187209">
    <property type="component" value="Unassembled WGS sequence"/>
</dbReference>
<dbReference type="OrthoDB" id="322991at2759"/>
<gene>
    <name evidence="4" type="ORF">SteCoe_32565</name>
</gene>
<dbReference type="InterPro" id="IPR000719">
    <property type="entry name" value="Prot_kinase_dom"/>
</dbReference>